<gene>
    <name evidence="2" type="primary">LOC107781250</name>
</gene>
<dbReference type="PANTHER" id="PTHR31672:SF13">
    <property type="entry name" value="F-BOX PROTEIN CPR30-LIKE"/>
    <property type="match status" value="1"/>
</dbReference>
<dbReference type="InterPro" id="IPR001810">
    <property type="entry name" value="F-box_dom"/>
</dbReference>
<protein>
    <submittedName>
        <fullName evidence="2">Probable F-box protein At1g14315</fullName>
    </submittedName>
</protein>
<reference evidence="2" key="1">
    <citation type="submission" date="2025-08" db="UniProtKB">
        <authorList>
            <consortium name="RefSeq"/>
        </authorList>
    </citation>
    <scope>IDENTIFICATION</scope>
</reference>
<feature type="domain" description="F-box" evidence="1">
    <location>
        <begin position="11"/>
        <end position="49"/>
    </location>
</feature>
<organism evidence="2">
    <name type="scientific">Nicotiana tabacum</name>
    <name type="common">Common tobacco</name>
    <dbReference type="NCBI Taxonomy" id="4097"/>
    <lineage>
        <taxon>Eukaryota</taxon>
        <taxon>Viridiplantae</taxon>
        <taxon>Streptophyta</taxon>
        <taxon>Embryophyta</taxon>
        <taxon>Tracheophyta</taxon>
        <taxon>Spermatophyta</taxon>
        <taxon>Magnoliopsida</taxon>
        <taxon>eudicotyledons</taxon>
        <taxon>Gunneridae</taxon>
        <taxon>Pentapetalae</taxon>
        <taxon>asterids</taxon>
        <taxon>lamiids</taxon>
        <taxon>Solanales</taxon>
        <taxon>Solanaceae</taxon>
        <taxon>Nicotianoideae</taxon>
        <taxon>Nicotianeae</taxon>
        <taxon>Nicotiana</taxon>
    </lineage>
</organism>
<dbReference type="PaxDb" id="4097-A0A1S3YZ92"/>
<sequence length="365" mass="42868">MTTSIDSYSREETVNDILLRLPVKSLLRFKCVCKSWHDLIKSSSFIKKHFDNESNRPRLWFCKFGVDYRPQPPLRAINFFLLPEKIIAGVVPARQRIYRCEGVSDFRGIYGPVDGLFLLEKGHFLLNVRFAWWNPATKECRIIPMVQFELQRFFDEHDRVVAIGLDSVNQDYKALTLRIYTNEEKNEVYPKVFAAIYSSNNDSWKYLDPNFPYDSITTFDFVTELFEEMEGPPISGEHWGALMLRGGSLAAMSCDEMAQPQTSCYDIWARIGENNWIKVYTVNPPITWHWPLGMWGYDKFIYEMTQTYNNVYYDHTAKKVTDFGFNFTDIGSGSIWPIRYKESLVPINRENPTEQDNLEYFFTKF</sequence>
<name>A0A1S3YZ92_TOBAC</name>
<dbReference type="OMA" id="GCTHIDG"/>
<dbReference type="SUPFAM" id="SSF81383">
    <property type="entry name" value="F-box domain"/>
    <property type="match status" value="1"/>
</dbReference>
<dbReference type="SMART" id="SM00256">
    <property type="entry name" value="FBOX"/>
    <property type="match status" value="1"/>
</dbReference>
<dbReference type="PANTHER" id="PTHR31672">
    <property type="entry name" value="BNACNNG10540D PROTEIN"/>
    <property type="match status" value="1"/>
</dbReference>
<dbReference type="OrthoDB" id="1277310at2759"/>
<dbReference type="Gene3D" id="1.20.1280.50">
    <property type="match status" value="1"/>
</dbReference>
<dbReference type="InterPro" id="IPR050796">
    <property type="entry name" value="SCF_F-box_component"/>
</dbReference>
<dbReference type="InterPro" id="IPR006527">
    <property type="entry name" value="F-box-assoc_dom_typ1"/>
</dbReference>
<dbReference type="Pfam" id="PF00646">
    <property type="entry name" value="F-box"/>
    <property type="match status" value="1"/>
</dbReference>
<dbReference type="InterPro" id="IPR036047">
    <property type="entry name" value="F-box-like_dom_sf"/>
</dbReference>
<evidence type="ECO:0000313" key="2">
    <source>
        <dbReference type="RefSeq" id="XP_016457415.1"/>
    </source>
</evidence>
<proteinExistence type="predicted"/>
<dbReference type="CDD" id="cd22157">
    <property type="entry name" value="F-box_AtFBW1-like"/>
    <property type="match status" value="1"/>
</dbReference>
<dbReference type="RefSeq" id="XP_016457415.1">
    <property type="nucleotide sequence ID" value="XM_016601929.1"/>
</dbReference>
<evidence type="ECO:0000259" key="1">
    <source>
        <dbReference type="SMART" id="SM00256"/>
    </source>
</evidence>
<dbReference type="STRING" id="4097.A0A1S3YZ92"/>
<dbReference type="AlphaFoldDB" id="A0A1S3YZ92"/>
<dbReference type="KEGG" id="nta:107781250"/>
<dbReference type="Pfam" id="PF07734">
    <property type="entry name" value="FBA_1"/>
    <property type="match status" value="1"/>
</dbReference>
<accession>A0A1S3YZ92</accession>